<proteinExistence type="predicted"/>
<dbReference type="InterPro" id="IPR023393">
    <property type="entry name" value="START-like_dom_sf"/>
</dbReference>
<dbReference type="AlphaFoldDB" id="A0A9E6XY79"/>
<reference evidence="1" key="1">
    <citation type="journal article" date="2022" name="Int. J. Syst. Evol. Microbiol.">
        <title>Pseudomonas aegrilactucae sp. nov. and Pseudomonas morbosilactucae sp. nov., pathogens causing bacterial rot of lettuce in Japan.</title>
        <authorList>
            <person name="Sawada H."/>
            <person name="Fujikawa T."/>
            <person name="Satou M."/>
        </authorList>
    </citation>
    <scope>NUCLEOTIDE SEQUENCE</scope>
    <source>
        <strain evidence="1">0166_1</strain>
    </source>
</reference>
<dbReference type="Gene3D" id="3.30.530.20">
    <property type="match status" value="1"/>
</dbReference>
<evidence type="ECO:0000313" key="1">
    <source>
        <dbReference type="EMBL" id="UGS36037.1"/>
    </source>
</evidence>
<keyword evidence="2" id="KW-1185">Reference proteome</keyword>
<protein>
    <submittedName>
        <fullName evidence="1">Uncharacterized protein</fullName>
    </submittedName>
</protein>
<dbReference type="EMBL" id="CP087164">
    <property type="protein sequence ID" value="UGS36037.1"/>
    <property type="molecule type" value="Genomic_DNA"/>
</dbReference>
<evidence type="ECO:0000313" key="2">
    <source>
        <dbReference type="Proteomes" id="UP001162834"/>
    </source>
</evidence>
<organism evidence="1 2">
    <name type="scientific">Capillimicrobium parvum</name>
    <dbReference type="NCBI Taxonomy" id="2884022"/>
    <lineage>
        <taxon>Bacteria</taxon>
        <taxon>Bacillati</taxon>
        <taxon>Actinomycetota</taxon>
        <taxon>Thermoleophilia</taxon>
        <taxon>Solirubrobacterales</taxon>
        <taxon>Capillimicrobiaceae</taxon>
        <taxon>Capillimicrobium</taxon>
    </lineage>
</organism>
<dbReference type="Proteomes" id="UP001162834">
    <property type="component" value="Chromosome"/>
</dbReference>
<dbReference type="RefSeq" id="WP_259315718.1">
    <property type="nucleotide sequence ID" value="NZ_CP087164.1"/>
</dbReference>
<dbReference type="KEGG" id="sbae:DSM104329_02434"/>
<gene>
    <name evidence="1" type="ORF">DSM104329_02434</name>
</gene>
<name>A0A9E6XY79_9ACTN</name>
<accession>A0A9E6XY79</accession>
<sequence length="150" mass="17162">MPTDDPNAHFASAHIDVHAEQAFDFLADGMNQRFWALFSIERRQLGPDTFVGSSMFDAVDEYVRLRPNRELLLVDYFIGFEGPDNLRHQVQSRVIPGPELGRPENTCVVTNVVWRDEAYTPEVWGLIYHVWKVELALIKGKLEQLHPASA</sequence>